<dbReference type="HOGENOM" id="CLU_048266_0_0_9"/>
<accession>I8U1Q3</accession>
<evidence type="ECO:0000313" key="1">
    <source>
        <dbReference type="EMBL" id="AJQ30040.1"/>
    </source>
</evidence>
<organism evidence="1 2">
    <name type="scientific">Pelosinus fermentans JBW45</name>
    <dbReference type="NCBI Taxonomy" id="1192197"/>
    <lineage>
        <taxon>Bacteria</taxon>
        <taxon>Bacillati</taxon>
        <taxon>Bacillota</taxon>
        <taxon>Negativicutes</taxon>
        <taxon>Selenomonadales</taxon>
        <taxon>Sporomusaceae</taxon>
        <taxon>Pelosinus</taxon>
    </lineage>
</organism>
<gene>
    <name evidence="1" type="ORF">JBW_04711</name>
</gene>
<dbReference type="KEGG" id="pft:JBW_04711"/>
<dbReference type="Pfam" id="PF13310">
    <property type="entry name" value="Virulence_RhuM"/>
    <property type="match status" value="1"/>
</dbReference>
<dbReference type="EMBL" id="CP010978">
    <property type="protein sequence ID" value="AJQ30040.1"/>
    <property type="molecule type" value="Genomic_DNA"/>
</dbReference>
<reference evidence="1 2" key="1">
    <citation type="journal article" date="2015" name="Genome Announc.">
        <title>Complete Genome Sequence of Pelosinus fermentans JBW45, a Member of a Remarkably Competitive Group of Negativicutes in the Firmicutes Phylum.</title>
        <authorList>
            <person name="De Leon K.B."/>
            <person name="Utturkar S.M."/>
            <person name="Camilleri L.B."/>
            <person name="Elias D.A."/>
            <person name="Arkin A.P."/>
            <person name="Fields M.W."/>
            <person name="Brown S.D."/>
            <person name="Wall J.D."/>
        </authorList>
    </citation>
    <scope>NUCLEOTIDE SEQUENCE [LARGE SCALE GENOMIC DNA]</scope>
    <source>
        <strain evidence="1 2">JBW45</strain>
    </source>
</reference>
<dbReference type="PANTHER" id="PTHR35810">
    <property type="entry name" value="CYTOPLASMIC PROTEIN-RELATED"/>
    <property type="match status" value="1"/>
</dbReference>
<dbReference type="RefSeq" id="WP_007954789.1">
    <property type="nucleotide sequence ID" value="NZ_CP010978.1"/>
</dbReference>
<evidence type="ECO:0000313" key="2">
    <source>
        <dbReference type="Proteomes" id="UP000005361"/>
    </source>
</evidence>
<dbReference type="OrthoDB" id="9802752at2"/>
<proteinExistence type="predicted"/>
<dbReference type="STRING" id="1192197.JBW_04711"/>
<protein>
    <submittedName>
        <fullName evidence="1">Virulence protein RhuM</fullName>
    </submittedName>
</protein>
<reference evidence="2" key="2">
    <citation type="submission" date="2015-02" db="EMBL/GenBank/DDBJ databases">
        <title>Complete Genome Sequence of Pelosinus fermentans JBW45.</title>
        <authorList>
            <person name="De Leon K.B."/>
            <person name="Utturkar S.M."/>
            <person name="Camilleri L.B."/>
            <person name="Arkin A.P."/>
            <person name="Fields M.W."/>
            <person name="Brown S.D."/>
            <person name="Wall J.D."/>
        </authorList>
    </citation>
    <scope>NUCLEOTIDE SEQUENCE [LARGE SCALE GENOMIC DNA]</scope>
    <source>
        <strain evidence="2">JBW45</strain>
    </source>
</reference>
<dbReference type="Proteomes" id="UP000005361">
    <property type="component" value="Chromosome"/>
</dbReference>
<dbReference type="PIRSF" id="PIRSF015268">
    <property type="entry name" value="Virulence_RhuM"/>
    <property type="match status" value="1"/>
</dbReference>
<dbReference type="AlphaFoldDB" id="I8U1Q3"/>
<dbReference type="InterPro" id="IPR011204">
    <property type="entry name" value="Virulence_RhuM-like"/>
</dbReference>
<dbReference type="PANTHER" id="PTHR35810:SF1">
    <property type="entry name" value="CYTOPLASMIC PROTEIN"/>
    <property type="match status" value="1"/>
</dbReference>
<name>I8U1Q3_9FIRM</name>
<sequence length="355" mass="41876">MFFFFPDDQSTGSITDPVPNELNDIILYQGSDGNVKVEILFEDETFWLNQKRLSELFGKDIRTISEHLNNIYSEGELTKEATIRKFRIVQKEGHRDVTREVDFYNLDAVIAVGYRVNSREATQFRIWATQVLKEFIIKGFVLDDERLKQGKKFGKDYFDELLERIREIRASERRFYEKITDIYAQCSIDYVSNSEITIRFYQTVQNKLHWAITGKTAPEIIADRADSNKEHMGLQTWKNAPDGKILQSDTLVAKNYLQQPEIKELERIVSMYLDYAENQAARQIPMKMQDWIQKLDAFLQFNEYEVLQNAGKITRQLADESAKMEYQKFRVIQDRSYLSDFDKEVKKITQKNKKK</sequence>